<keyword evidence="5 16" id="KW-0349">Heme</keyword>
<evidence type="ECO:0000259" key="18">
    <source>
        <dbReference type="PROSITE" id="PS50855"/>
    </source>
</evidence>
<keyword evidence="9" id="KW-1278">Translocase</keyword>
<feature type="transmembrane region" description="Helical" evidence="17">
    <location>
        <begin position="434"/>
        <end position="455"/>
    </location>
</feature>
<feature type="transmembrane region" description="Helical" evidence="17">
    <location>
        <begin position="209"/>
        <end position="236"/>
    </location>
</feature>
<keyword evidence="20" id="KW-1185">Reference proteome</keyword>
<evidence type="ECO:0000256" key="7">
    <source>
        <dbReference type="ARBA" id="ARBA00022692"/>
    </source>
</evidence>
<feature type="domain" description="Cytochrome oxidase subunit I profile" evidence="18">
    <location>
        <begin position="35"/>
        <end position="539"/>
    </location>
</feature>
<evidence type="ECO:0000256" key="2">
    <source>
        <dbReference type="ARBA" id="ARBA00004673"/>
    </source>
</evidence>
<keyword evidence="12 17" id="KW-0408">Iron</keyword>
<evidence type="ECO:0000256" key="10">
    <source>
        <dbReference type="ARBA" id="ARBA00022982"/>
    </source>
</evidence>
<dbReference type="GO" id="GO:0015990">
    <property type="term" value="P:electron transport coupled proton transport"/>
    <property type="evidence" value="ECO:0007669"/>
    <property type="project" value="InterPro"/>
</dbReference>
<dbReference type="InterPro" id="IPR023615">
    <property type="entry name" value="Cyt_c_Oxase_su1_BS"/>
</dbReference>
<dbReference type="GO" id="GO:0005886">
    <property type="term" value="C:plasma membrane"/>
    <property type="evidence" value="ECO:0007669"/>
    <property type="project" value="UniProtKB-SubCell"/>
</dbReference>
<comment type="catalytic activity">
    <reaction evidence="15 17">
        <text>4 Fe(II)-[cytochrome c] + O2 + 8 H(+)(in) = 4 Fe(III)-[cytochrome c] + 2 H2O + 4 H(+)(out)</text>
        <dbReference type="Rhea" id="RHEA:11436"/>
        <dbReference type="Rhea" id="RHEA-COMP:10350"/>
        <dbReference type="Rhea" id="RHEA-COMP:14399"/>
        <dbReference type="ChEBI" id="CHEBI:15377"/>
        <dbReference type="ChEBI" id="CHEBI:15378"/>
        <dbReference type="ChEBI" id="CHEBI:15379"/>
        <dbReference type="ChEBI" id="CHEBI:29033"/>
        <dbReference type="ChEBI" id="CHEBI:29034"/>
        <dbReference type="EC" id="7.1.1.9"/>
    </reaction>
</comment>
<feature type="transmembrane region" description="Helical" evidence="17">
    <location>
        <begin position="398"/>
        <end position="422"/>
    </location>
</feature>
<dbReference type="CDD" id="cd01663">
    <property type="entry name" value="Cyt_c_Oxidase_I"/>
    <property type="match status" value="1"/>
</dbReference>
<keyword evidence="13 17" id="KW-0186">Copper</keyword>
<evidence type="ECO:0000256" key="14">
    <source>
        <dbReference type="ARBA" id="ARBA00023136"/>
    </source>
</evidence>
<feature type="transmembrane region" description="Helical" evidence="17">
    <location>
        <begin position="299"/>
        <end position="318"/>
    </location>
</feature>
<dbReference type="Gene3D" id="1.20.210.10">
    <property type="entry name" value="Cytochrome c oxidase-like, subunit I domain"/>
    <property type="match status" value="1"/>
</dbReference>
<dbReference type="GO" id="GO:0006119">
    <property type="term" value="P:oxidative phosphorylation"/>
    <property type="evidence" value="ECO:0007669"/>
    <property type="project" value="UniProtKB-UniPathway"/>
</dbReference>
<evidence type="ECO:0000256" key="9">
    <source>
        <dbReference type="ARBA" id="ARBA00022967"/>
    </source>
</evidence>
<sequence length="539" mass="59758">MSSYTGGQGVVHAPGHAGHGHDEHAHGVPHGWRRWLMATNHKDIGTMYLIFSFVMLLEGGVLALLLRTELFEPGIQFFQPELFNQFTTMHGLVMVFGAIMPAFVGFANWMIPMQIGAADMAFARMNNLSFWILPMAAVLLTASFFVPGGATAAGWTLYAPLSVQMGPGMDMAIFALHIMGASSIMGAINIIVTILNMRAPGMTLMKMPLFCWTWLITAFLLLGVMPVLAATVTMVLTDRHFGTDFFNAAAGGDPVLYQHLFWFFGHPEVYIMILPAFGIISAVIPTFSRKQLFGYASMVYAVAAIAVLSFIVWAHHMFATGMPVTGQLYFMYATMLISIPTGVKVFNWVATMWRGQLSFETPMLFAIGFIFVFTIGGFTGLILSIAPIDIQVHDTYYVVAHFHYVLVAGSLFGLFAGTYYWIPKWTGYMYSEKLGKLHFWSSMISFNLTFFPMHFLGLAGMPRRYVDYAAQFTTFHQIATIGAYWFGLSQLIFLYAVLRCFAGKGARAPASPWEGAAGLEWTVPSPAPFHTFETPPEVK</sequence>
<keyword evidence="17" id="KW-1003">Cell membrane</keyword>
<dbReference type="InterPro" id="IPR023616">
    <property type="entry name" value="Cyt_c_oxase-like_su1_dom"/>
</dbReference>
<evidence type="ECO:0000256" key="5">
    <source>
        <dbReference type="ARBA" id="ARBA00022617"/>
    </source>
</evidence>
<gene>
    <name evidence="19" type="ORF">CAL28_08485</name>
</gene>
<comment type="similarity">
    <text evidence="3 16">Belongs to the heme-copper respiratory oxidase family.</text>
</comment>
<evidence type="ECO:0000256" key="1">
    <source>
        <dbReference type="ARBA" id="ARBA00004141"/>
    </source>
</evidence>
<dbReference type="GO" id="GO:0046872">
    <property type="term" value="F:metal ion binding"/>
    <property type="evidence" value="ECO:0007669"/>
    <property type="project" value="UniProtKB-KW"/>
</dbReference>
<dbReference type="NCBIfam" id="TIGR02891">
    <property type="entry name" value="CtaD_CoxA"/>
    <property type="match status" value="1"/>
</dbReference>
<keyword evidence="10 16" id="KW-0249">Electron transport</keyword>
<keyword evidence="4 16" id="KW-0813">Transport</keyword>
<proteinExistence type="inferred from homology"/>
<evidence type="ECO:0000256" key="3">
    <source>
        <dbReference type="ARBA" id="ARBA00009578"/>
    </source>
</evidence>
<dbReference type="PRINTS" id="PR01165">
    <property type="entry name" value="CYCOXIDASEI"/>
</dbReference>
<dbReference type="InterPro" id="IPR014241">
    <property type="entry name" value="Cyt_c_oxidase_su1_bac"/>
</dbReference>
<dbReference type="SUPFAM" id="SSF81442">
    <property type="entry name" value="Cytochrome c oxidase subunit I-like"/>
    <property type="match status" value="1"/>
</dbReference>
<evidence type="ECO:0000256" key="8">
    <source>
        <dbReference type="ARBA" id="ARBA00022723"/>
    </source>
</evidence>
<keyword evidence="14 17" id="KW-0472">Membrane</keyword>
<keyword evidence="7 16" id="KW-0812">Transmembrane</keyword>
<dbReference type="GO" id="GO:0045277">
    <property type="term" value="C:respiratory chain complex IV"/>
    <property type="evidence" value="ECO:0007669"/>
    <property type="project" value="InterPro"/>
</dbReference>
<dbReference type="GO" id="GO:0004129">
    <property type="term" value="F:cytochrome-c oxidase activity"/>
    <property type="evidence" value="ECO:0007669"/>
    <property type="project" value="UniProtKB-EC"/>
</dbReference>
<evidence type="ECO:0000256" key="17">
    <source>
        <dbReference type="RuleBase" id="RU363061"/>
    </source>
</evidence>
<dbReference type="InterPro" id="IPR036927">
    <property type="entry name" value="Cyt_c_oxase-like_su1_sf"/>
</dbReference>
<evidence type="ECO:0000256" key="12">
    <source>
        <dbReference type="ARBA" id="ARBA00023004"/>
    </source>
</evidence>
<comment type="pathway">
    <text evidence="2 17">Energy metabolism; oxidative phosphorylation.</text>
</comment>
<dbReference type="InterPro" id="IPR033944">
    <property type="entry name" value="Cyt_c_oxase_su1_dom"/>
</dbReference>
<evidence type="ECO:0000256" key="4">
    <source>
        <dbReference type="ARBA" id="ARBA00022448"/>
    </source>
</evidence>
<comment type="subcellular location">
    <subcellularLocation>
        <location evidence="17">Cell membrane</location>
        <topology evidence="17">Multi-pass membrane protein</topology>
    </subcellularLocation>
    <subcellularLocation>
        <location evidence="1">Membrane</location>
        <topology evidence="1">Multi-pass membrane protein</topology>
    </subcellularLocation>
</comment>
<dbReference type="GO" id="GO:0020037">
    <property type="term" value="F:heme binding"/>
    <property type="evidence" value="ECO:0007669"/>
    <property type="project" value="InterPro"/>
</dbReference>
<dbReference type="Pfam" id="PF00115">
    <property type="entry name" value="COX1"/>
    <property type="match status" value="1"/>
</dbReference>
<dbReference type="InterPro" id="IPR000883">
    <property type="entry name" value="Cyt_C_Oxase_1"/>
</dbReference>
<dbReference type="PANTHER" id="PTHR10422:SF18">
    <property type="entry name" value="CYTOCHROME C OXIDASE SUBUNIT 1"/>
    <property type="match status" value="1"/>
</dbReference>
<evidence type="ECO:0000256" key="6">
    <source>
        <dbReference type="ARBA" id="ARBA00022660"/>
    </source>
</evidence>
<accession>A0A261UC94</accession>
<dbReference type="PANTHER" id="PTHR10422">
    <property type="entry name" value="CYTOCHROME C OXIDASE SUBUNIT 1"/>
    <property type="match status" value="1"/>
</dbReference>
<dbReference type="PROSITE" id="PS00077">
    <property type="entry name" value="COX1_CUB"/>
    <property type="match status" value="1"/>
</dbReference>
<feature type="transmembrane region" description="Helical" evidence="17">
    <location>
        <begin position="86"/>
        <end position="109"/>
    </location>
</feature>
<evidence type="ECO:0000313" key="19">
    <source>
        <dbReference type="EMBL" id="OZI59554.1"/>
    </source>
</evidence>
<dbReference type="PROSITE" id="PS50855">
    <property type="entry name" value="COX1"/>
    <property type="match status" value="1"/>
</dbReference>
<keyword evidence="8 17" id="KW-0479">Metal-binding</keyword>
<name>A0A261UC94_9BORD</name>
<feature type="transmembrane region" description="Helical" evidence="17">
    <location>
        <begin position="44"/>
        <end position="66"/>
    </location>
</feature>
<comment type="caution">
    <text evidence="19">The sequence shown here is derived from an EMBL/GenBank/DDBJ whole genome shotgun (WGS) entry which is preliminary data.</text>
</comment>
<feature type="transmembrane region" description="Helical" evidence="17">
    <location>
        <begin position="173"/>
        <end position="197"/>
    </location>
</feature>
<organism evidence="19 20">
    <name type="scientific">Bordetella genomosp. 11</name>
    <dbReference type="NCBI Taxonomy" id="1416808"/>
    <lineage>
        <taxon>Bacteria</taxon>
        <taxon>Pseudomonadati</taxon>
        <taxon>Pseudomonadota</taxon>
        <taxon>Betaproteobacteria</taxon>
        <taxon>Burkholderiales</taxon>
        <taxon>Alcaligenaceae</taxon>
        <taxon>Bordetella</taxon>
    </lineage>
</organism>
<evidence type="ECO:0000313" key="20">
    <source>
        <dbReference type="Proteomes" id="UP000215767"/>
    </source>
</evidence>
<feature type="transmembrane region" description="Helical" evidence="17">
    <location>
        <begin position="362"/>
        <end position="386"/>
    </location>
</feature>
<feature type="transmembrane region" description="Helical" evidence="17">
    <location>
        <begin position="330"/>
        <end position="350"/>
    </location>
</feature>
<feature type="transmembrane region" description="Helical" evidence="17">
    <location>
        <begin position="475"/>
        <end position="498"/>
    </location>
</feature>
<dbReference type="EC" id="7.1.1.9" evidence="17"/>
<feature type="transmembrane region" description="Helical" evidence="17">
    <location>
        <begin position="130"/>
        <end position="153"/>
    </location>
</feature>
<dbReference type="UniPathway" id="UPA00705"/>
<keyword evidence="11 17" id="KW-1133">Transmembrane helix</keyword>
<dbReference type="AlphaFoldDB" id="A0A261UC94"/>
<comment type="function">
    <text evidence="17">Cytochrome c oxidase is the component of the respiratory chain that catalyzes the reduction of oxygen to water. Subunits 1-3 form the functional core of the enzyme complex. CO I is the catalytic subunit of the enzyme. Electrons originating in cytochrome c are transferred via the copper A center of subunit 2 and heme A of subunit 1 to the bimetallic center formed by heme A3 and copper B.</text>
</comment>
<evidence type="ECO:0000256" key="11">
    <source>
        <dbReference type="ARBA" id="ARBA00022989"/>
    </source>
</evidence>
<protein>
    <recommendedName>
        <fullName evidence="17">Cytochrome c oxidase subunit 1</fullName>
        <ecNumber evidence="17">7.1.1.9</ecNumber>
    </recommendedName>
</protein>
<keyword evidence="6 16" id="KW-0679">Respiratory chain</keyword>
<dbReference type="FunFam" id="1.20.210.10:FF:000004">
    <property type="entry name" value="Cytochrome c oxidase subunit 1"/>
    <property type="match status" value="1"/>
</dbReference>
<evidence type="ECO:0000256" key="13">
    <source>
        <dbReference type="ARBA" id="ARBA00023008"/>
    </source>
</evidence>
<reference evidence="20" key="1">
    <citation type="submission" date="2017-05" db="EMBL/GenBank/DDBJ databases">
        <title>Complete and WGS of Bordetella genogroups.</title>
        <authorList>
            <person name="Spilker T."/>
            <person name="Lipuma J."/>
        </authorList>
    </citation>
    <scope>NUCLEOTIDE SEQUENCE [LARGE SCALE GENOMIC DNA]</scope>
    <source>
        <strain evidence="20">AU8856</strain>
    </source>
</reference>
<dbReference type="Proteomes" id="UP000215767">
    <property type="component" value="Unassembled WGS sequence"/>
</dbReference>
<dbReference type="GO" id="GO:0022904">
    <property type="term" value="P:respiratory electron transport chain"/>
    <property type="evidence" value="ECO:0007669"/>
    <property type="project" value="TreeGrafter"/>
</dbReference>
<evidence type="ECO:0000256" key="16">
    <source>
        <dbReference type="RuleBase" id="RU000370"/>
    </source>
</evidence>
<dbReference type="EMBL" id="NEVS01000004">
    <property type="protein sequence ID" value="OZI59554.1"/>
    <property type="molecule type" value="Genomic_DNA"/>
</dbReference>
<feature type="transmembrane region" description="Helical" evidence="17">
    <location>
        <begin position="269"/>
        <end position="287"/>
    </location>
</feature>
<dbReference type="OrthoDB" id="9803294at2"/>
<evidence type="ECO:0000256" key="15">
    <source>
        <dbReference type="ARBA" id="ARBA00047816"/>
    </source>
</evidence>
<dbReference type="RefSeq" id="WP_094840987.1">
    <property type="nucleotide sequence ID" value="NZ_NEVS01000004.1"/>
</dbReference>